<dbReference type="Pfam" id="PF02342">
    <property type="entry name" value="TerD"/>
    <property type="match status" value="1"/>
</dbReference>
<dbReference type="PANTHER" id="PTHR32097">
    <property type="entry name" value="CAMP-BINDING PROTEIN 1-RELATED"/>
    <property type="match status" value="1"/>
</dbReference>
<dbReference type="GO" id="GO:0046690">
    <property type="term" value="P:response to tellurium ion"/>
    <property type="evidence" value="ECO:0007669"/>
    <property type="project" value="UniProtKB-KW"/>
</dbReference>
<evidence type="ECO:0000313" key="5">
    <source>
        <dbReference type="EMBL" id="KOC94239.1"/>
    </source>
</evidence>
<keyword evidence="2" id="KW-0778">Tellurium resistance</keyword>
<dbReference type="SUPFAM" id="SSF53300">
    <property type="entry name" value="vWA-like"/>
    <property type="match status" value="1"/>
</dbReference>
<dbReference type="EMBL" id="JRXE01000008">
    <property type="protein sequence ID" value="KOC90814.1"/>
    <property type="molecule type" value="Genomic_DNA"/>
</dbReference>
<dbReference type="InterPro" id="IPR002035">
    <property type="entry name" value="VWF_A"/>
</dbReference>
<dbReference type="RefSeq" id="WP_052898569.1">
    <property type="nucleotide sequence ID" value="NZ_JRXE01000008.1"/>
</dbReference>
<dbReference type="EMBL" id="JRXF01000007">
    <property type="protein sequence ID" value="KOC94239.1"/>
    <property type="molecule type" value="Genomic_DNA"/>
</dbReference>
<evidence type="ECO:0000256" key="1">
    <source>
        <dbReference type="ARBA" id="ARBA00008775"/>
    </source>
</evidence>
<dbReference type="InterPro" id="IPR003325">
    <property type="entry name" value="TerD"/>
</dbReference>
<dbReference type="Gene3D" id="3.40.50.410">
    <property type="entry name" value="von Willebrand factor, type A domain"/>
    <property type="match status" value="1"/>
</dbReference>
<dbReference type="InterPro" id="IPR036465">
    <property type="entry name" value="vWFA_dom_sf"/>
</dbReference>
<dbReference type="PROSITE" id="PS50234">
    <property type="entry name" value="VWFA"/>
    <property type="match status" value="1"/>
</dbReference>
<dbReference type="Proteomes" id="UP000037088">
    <property type="component" value="Unassembled WGS sequence"/>
</dbReference>
<dbReference type="InterPro" id="IPR051324">
    <property type="entry name" value="Stress/Tellurium_Resist"/>
</dbReference>
<reference evidence="6 7" key="1">
    <citation type="journal article" date="2015" name="Int. J. Syst. Evol. Microbiol.">
        <title>Erwinia iniecta sp. nov., isolated from Russian wheat aphids (Diuraphis noxia).</title>
        <authorList>
            <person name="Campillo T."/>
            <person name="Luna E."/>
            <person name="Portier P."/>
            <person name="Fischer-Le Saux M."/>
            <person name="Lapitan N."/>
            <person name="Tisserat N.A."/>
            <person name="Leach J.E."/>
        </authorList>
    </citation>
    <scope>NUCLEOTIDE SEQUENCE [LARGE SCALE GENOMIC DNA]</scope>
    <source>
        <strain evidence="4 7">B120</strain>
        <strain evidence="5 6">B149</strain>
    </source>
</reference>
<evidence type="ECO:0000256" key="2">
    <source>
        <dbReference type="ARBA" id="ARBA00022686"/>
    </source>
</evidence>
<comment type="similarity">
    <text evidence="1">Belongs to the CAPAB/TerDEXZ family.</text>
</comment>
<protein>
    <submittedName>
        <fullName evidence="4">Tellurium resistance protein TerF</fullName>
    </submittedName>
</protein>
<dbReference type="OrthoDB" id="5756874at2"/>
<dbReference type="CDD" id="cd06974">
    <property type="entry name" value="TerD_like"/>
    <property type="match status" value="1"/>
</dbReference>
<evidence type="ECO:0000313" key="6">
    <source>
        <dbReference type="Proteomes" id="UP000036851"/>
    </source>
</evidence>
<sequence length="414" mass="45412">MILQSGQNLVVEKTQLTLTLQYPAKPGFNSEADTSVFLLNESGKVRGDADFIFFNQPATANGSVALNTSAHSSSITLDLNKIDAAISKIAITLVIDGAGSLAGLKQLKFTAQDIAEFTVETDGRSEKALILAEIYRHAGKWKLRAQGQGFNGGLEPLAVNYGVDVAPAVAAPPVVAPTVSLEKKLEKAPHLVSLAKPIRVSLEKHRLSEVKAKVAFVLDASGSMTGQFRKGNVQKVLERIAALAVQFDDDGSMDIWGFGAEFKKYPDVTLDNLNGYVQRLQDSGRKGKWEILPGLGGINNEPPVMQDIINTFRNSQEPVFVVFITDGGISKTGQIKEAIRESARLPIFWKYVGLGGSNYGILEKLDAFTDRLVDNTHFFPIDNYDSVSDEHLYDMLLTEFRDWLDIARQQRIVR</sequence>
<dbReference type="Pfam" id="PF10138">
    <property type="entry name" value="vWA-TerF-like"/>
    <property type="match status" value="1"/>
</dbReference>
<feature type="domain" description="VWFA" evidence="3">
    <location>
        <begin position="213"/>
        <end position="396"/>
    </location>
</feature>
<dbReference type="Gene3D" id="2.60.60.30">
    <property type="entry name" value="sav2460 like domains"/>
    <property type="match status" value="1"/>
</dbReference>
<evidence type="ECO:0000313" key="7">
    <source>
        <dbReference type="Proteomes" id="UP000037088"/>
    </source>
</evidence>
<comment type="caution">
    <text evidence="4">The sequence shown here is derived from an EMBL/GenBank/DDBJ whole genome shotgun (WGS) entry which is preliminary data.</text>
</comment>
<dbReference type="PATRIC" id="fig|1560201.3.peg.1494"/>
<dbReference type="STRING" id="1560201.NG42_07015"/>
<dbReference type="PANTHER" id="PTHR32097:SF4">
    <property type="entry name" value="GENERAL STRESS PROTEIN 16U"/>
    <property type="match status" value="1"/>
</dbReference>
<name>A0A0L7T5Z0_9GAMM</name>
<dbReference type="SMART" id="SM00327">
    <property type="entry name" value="VWA"/>
    <property type="match status" value="1"/>
</dbReference>
<accession>A0A0L7T5Z0</accession>
<proteinExistence type="inferred from homology"/>
<dbReference type="Proteomes" id="UP000036851">
    <property type="component" value="Unassembled WGS sequence"/>
</dbReference>
<organism evidence="4 7">
    <name type="scientific">Winslowiella iniecta</name>
    <dbReference type="NCBI Taxonomy" id="1560201"/>
    <lineage>
        <taxon>Bacteria</taxon>
        <taxon>Pseudomonadati</taxon>
        <taxon>Pseudomonadota</taxon>
        <taxon>Gammaproteobacteria</taxon>
        <taxon>Enterobacterales</taxon>
        <taxon>Erwiniaceae</taxon>
        <taxon>Winslowiella</taxon>
    </lineage>
</organism>
<gene>
    <name evidence="4" type="ORF">NG42_07015</name>
    <name evidence="5" type="ORF">NG43_06090</name>
</gene>
<evidence type="ECO:0000313" key="4">
    <source>
        <dbReference type="EMBL" id="KOC90814.1"/>
    </source>
</evidence>
<evidence type="ECO:0000259" key="3">
    <source>
        <dbReference type="PROSITE" id="PS50234"/>
    </source>
</evidence>
<dbReference type="AlphaFoldDB" id="A0A0L7T5Z0"/>
<keyword evidence="7" id="KW-1185">Reference proteome</keyword>
<dbReference type="InterPro" id="IPR019303">
    <property type="entry name" value="vWA_TerF_C"/>
</dbReference>